<dbReference type="InterPro" id="IPR017975">
    <property type="entry name" value="Tubulin_CS"/>
</dbReference>
<dbReference type="AlphaFoldDB" id="A0A0F7UUP2"/>
<dbReference type="Pfam" id="PF00091">
    <property type="entry name" value="Tubulin"/>
    <property type="match status" value="1"/>
</dbReference>
<keyword evidence="7" id="KW-1133">Transmembrane helix</keyword>
<dbReference type="InterPro" id="IPR036525">
    <property type="entry name" value="Tubulin/FtsZ_GTPase_sf"/>
</dbReference>
<dbReference type="SMART" id="SM00864">
    <property type="entry name" value="Tubulin"/>
    <property type="match status" value="1"/>
</dbReference>
<evidence type="ECO:0000256" key="1">
    <source>
        <dbReference type="ARBA" id="ARBA00009636"/>
    </source>
</evidence>
<keyword evidence="7" id="KW-0812">Transmembrane</keyword>
<name>A0A0F7UUP2_TOXGV</name>
<evidence type="ECO:0000259" key="8">
    <source>
        <dbReference type="SMART" id="SM00864"/>
    </source>
</evidence>
<gene>
    <name evidence="9" type="ORF">BN1205_055390</name>
</gene>
<dbReference type="GO" id="GO:0007017">
    <property type="term" value="P:microtubule-based process"/>
    <property type="evidence" value="ECO:0007669"/>
    <property type="project" value="InterPro"/>
</dbReference>
<dbReference type="PRINTS" id="PR01519">
    <property type="entry name" value="EPSLNTUBULIN"/>
</dbReference>
<keyword evidence="3 5" id="KW-0547">Nucleotide-binding</keyword>
<evidence type="ECO:0000256" key="5">
    <source>
        <dbReference type="RuleBase" id="RU000352"/>
    </source>
</evidence>
<keyword evidence="7" id="KW-0472">Membrane</keyword>
<dbReference type="PROSITE" id="PS00227">
    <property type="entry name" value="TUBULIN"/>
    <property type="match status" value="1"/>
</dbReference>
<dbReference type="InterPro" id="IPR008280">
    <property type="entry name" value="Tub_FtsZ_C"/>
</dbReference>
<feature type="domain" description="Tubulin/FtsZ GTPase" evidence="8">
    <location>
        <begin position="69"/>
        <end position="264"/>
    </location>
</feature>
<dbReference type="Gene3D" id="3.40.50.1440">
    <property type="entry name" value="Tubulin/FtsZ, GTPase domain"/>
    <property type="match status" value="1"/>
</dbReference>
<feature type="region of interest" description="Disordered" evidence="6">
    <location>
        <begin position="444"/>
        <end position="463"/>
    </location>
</feature>
<accession>A0A0F7UUP2</accession>
<dbReference type="EMBL" id="LN714492">
    <property type="protein sequence ID" value="CEL72106.1"/>
    <property type="molecule type" value="Genomic_DNA"/>
</dbReference>
<keyword evidence="2 5" id="KW-0493">Microtubule</keyword>
<evidence type="ECO:0000256" key="6">
    <source>
        <dbReference type="SAM" id="MobiDB-lite"/>
    </source>
</evidence>
<feature type="region of interest" description="Disordered" evidence="6">
    <location>
        <begin position="284"/>
        <end position="304"/>
    </location>
</feature>
<dbReference type="InterPro" id="IPR004057">
    <property type="entry name" value="Epsilon_tubulin"/>
</dbReference>
<comment type="similarity">
    <text evidence="1 5">Belongs to the tubulin family.</text>
</comment>
<dbReference type="SUPFAM" id="SSF52490">
    <property type="entry name" value="Tubulin nucleotide-binding domain-like"/>
    <property type="match status" value="1"/>
</dbReference>
<dbReference type="SUPFAM" id="SSF55307">
    <property type="entry name" value="Tubulin C-terminal domain-like"/>
    <property type="match status" value="1"/>
</dbReference>
<dbReference type="GO" id="GO:0005525">
    <property type="term" value="F:GTP binding"/>
    <property type="evidence" value="ECO:0007669"/>
    <property type="project" value="UniProtKB-UniRule"/>
</dbReference>
<sequence>MPREVFVVQIGQCGNQIGGQFWETLLEEHAAAVAREAEAAKKWSRQNASYVPRFSASMSTFFRNVNARHHACYDLGDGQPLRTLKARAILIDMEEGVLNELRRGSFGSLFDERHLISDVSGAGNNWAHGFCVYGPEHRDRIAESLRRSLEAAESPQGFLILHSLGGGTGSGLGSFVVQMLEEELPDLPRFCCSVVPSPLQADDVVTAPYNNLLSLLHLRRHASCVLPVSNDALVKMYEAGRPPLFRSSFLFFFSLFFALFVFAFSAFLAGISTNDDDWRERRHDFQSGRAETREKEMSHDELSVRGRDGHRANFENLLFFSSSLRYEGSLNVDLEDICTNLVPFPGLHFLLASLPSSAQPRDETSLARAFSQSFNALLSPAHQLFACHPKRSLDQENSRARGEQRENVRKLEAQGGKHLNATHALHMQMPGGSLPRSRRRHLCLRPLEQHRKSPPQPEGAECQ</sequence>
<dbReference type="InterPro" id="IPR003008">
    <property type="entry name" value="Tubulin_FtsZ_GTPase"/>
</dbReference>
<dbReference type="PRINTS" id="PR01161">
    <property type="entry name" value="TUBULIN"/>
</dbReference>
<evidence type="ECO:0000256" key="7">
    <source>
        <dbReference type="SAM" id="Phobius"/>
    </source>
</evidence>
<keyword evidence="4 5" id="KW-0342">GTP-binding</keyword>
<proteinExistence type="inferred from homology"/>
<evidence type="ECO:0000256" key="4">
    <source>
        <dbReference type="ARBA" id="ARBA00023134"/>
    </source>
</evidence>
<dbReference type="PANTHER" id="PTHR11588">
    <property type="entry name" value="TUBULIN"/>
    <property type="match status" value="1"/>
</dbReference>
<organism evidence="9">
    <name type="scientific">Toxoplasma gondii (strain ATCC 50861 / VEG)</name>
    <dbReference type="NCBI Taxonomy" id="432359"/>
    <lineage>
        <taxon>Eukaryota</taxon>
        <taxon>Sar</taxon>
        <taxon>Alveolata</taxon>
        <taxon>Apicomplexa</taxon>
        <taxon>Conoidasida</taxon>
        <taxon>Coccidia</taxon>
        <taxon>Eucoccidiorida</taxon>
        <taxon>Eimeriorina</taxon>
        <taxon>Sarcocystidae</taxon>
        <taxon>Toxoplasma</taxon>
    </lineage>
</organism>
<protein>
    <submittedName>
        <fullName evidence="9">Tubulin epsilon chain, putative</fullName>
    </submittedName>
</protein>
<reference evidence="9" key="1">
    <citation type="journal article" date="2015" name="PLoS ONE">
        <title>Comprehensive Evaluation of Toxoplasma gondii VEG and Neospora caninum LIV Genomes with Tachyzoite Stage Transcriptome and Proteome Defines Novel Transcript Features.</title>
        <authorList>
            <person name="Ramaprasad A."/>
            <person name="Mourier T."/>
            <person name="Naeem R."/>
            <person name="Malas T.B."/>
            <person name="Moussa E."/>
            <person name="Panigrahi A."/>
            <person name="Vermont S.J."/>
            <person name="Otto T.D."/>
            <person name="Wastling J."/>
            <person name="Pain A."/>
        </authorList>
    </citation>
    <scope>NUCLEOTIDE SEQUENCE</scope>
    <source>
        <strain evidence="9">VEG</strain>
    </source>
</reference>
<evidence type="ECO:0000256" key="2">
    <source>
        <dbReference type="ARBA" id="ARBA00022701"/>
    </source>
</evidence>
<evidence type="ECO:0000256" key="3">
    <source>
        <dbReference type="ARBA" id="ARBA00022741"/>
    </source>
</evidence>
<dbReference type="InterPro" id="IPR000217">
    <property type="entry name" value="Tubulin"/>
</dbReference>
<dbReference type="GO" id="GO:0005874">
    <property type="term" value="C:microtubule"/>
    <property type="evidence" value="ECO:0007669"/>
    <property type="project" value="UniProtKB-KW"/>
</dbReference>
<feature type="transmembrane region" description="Helical" evidence="7">
    <location>
        <begin position="249"/>
        <end position="271"/>
    </location>
</feature>
<evidence type="ECO:0000313" key="9">
    <source>
        <dbReference type="EMBL" id="CEL72106.1"/>
    </source>
</evidence>